<comment type="caution">
    <text evidence="2">The sequence shown here is derived from an EMBL/GenBank/DDBJ whole genome shotgun (WGS) entry which is preliminary data.</text>
</comment>
<feature type="compositionally biased region" description="Basic and acidic residues" evidence="1">
    <location>
        <begin position="7"/>
        <end position="30"/>
    </location>
</feature>
<feature type="compositionally biased region" description="Basic and acidic residues" evidence="1">
    <location>
        <begin position="158"/>
        <end position="175"/>
    </location>
</feature>
<organism evidence="2 3">
    <name type="scientific">Rhamnella rubrinervis</name>
    <dbReference type="NCBI Taxonomy" id="2594499"/>
    <lineage>
        <taxon>Eukaryota</taxon>
        <taxon>Viridiplantae</taxon>
        <taxon>Streptophyta</taxon>
        <taxon>Embryophyta</taxon>
        <taxon>Tracheophyta</taxon>
        <taxon>Spermatophyta</taxon>
        <taxon>Magnoliopsida</taxon>
        <taxon>eudicotyledons</taxon>
        <taxon>Gunneridae</taxon>
        <taxon>Pentapetalae</taxon>
        <taxon>rosids</taxon>
        <taxon>fabids</taxon>
        <taxon>Rosales</taxon>
        <taxon>Rhamnaceae</taxon>
        <taxon>rhamnoid group</taxon>
        <taxon>Rhamneae</taxon>
        <taxon>Rhamnella</taxon>
    </lineage>
</organism>
<feature type="region of interest" description="Disordered" evidence="1">
    <location>
        <begin position="121"/>
        <end position="175"/>
    </location>
</feature>
<accession>A0A8K0HQ66</accession>
<protein>
    <submittedName>
        <fullName evidence="2">Uncharacterized protein</fullName>
    </submittedName>
</protein>
<dbReference type="EMBL" id="VOIH02000001">
    <property type="protein sequence ID" value="KAF3455700.1"/>
    <property type="molecule type" value="Genomic_DNA"/>
</dbReference>
<evidence type="ECO:0000313" key="2">
    <source>
        <dbReference type="EMBL" id="KAF3455700.1"/>
    </source>
</evidence>
<keyword evidence="3" id="KW-1185">Reference proteome</keyword>
<evidence type="ECO:0000256" key="1">
    <source>
        <dbReference type="SAM" id="MobiDB-lite"/>
    </source>
</evidence>
<proteinExistence type="predicted"/>
<name>A0A8K0HQ66_9ROSA</name>
<gene>
    <name evidence="2" type="ORF">FNV43_RR00342</name>
</gene>
<evidence type="ECO:0000313" key="3">
    <source>
        <dbReference type="Proteomes" id="UP000796880"/>
    </source>
</evidence>
<feature type="compositionally biased region" description="Acidic residues" evidence="1">
    <location>
        <begin position="35"/>
        <end position="46"/>
    </location>
</feature>
<dbReference type="Proteomes" id="UP000796880">
    <property type="component" value="Unassembled WGS sequence"/>
</dbReference>
<reference evidence="2" key="1">
    <citation type="submission" date="2020-03" db="EMBL/GenBank/DDBJ databases">
        <title>A high-quality chromosome-level genome assembly of a woody plant with both climbing and erect habits, Rhamnella rubrinervis.</title>
        <authorList>
            <person name="Lu Z."/>
            <person name="Yang Y."/>
            <person name="Zhu X."/>
            <person name="Sun Y."/>
        </authorList>
    </citation>
    <scope>NUCLEOTIDE SEQUENCE</scope>
    <source>
        <strain evidence="2">BYM</strain>
        <tissue evidence="2">Leaf</tissue>
    </source>
</reference>
<dbReference type="AlphaFoldDB" id="A0A8K0HQ66"/>
<feature type="compositionally biased region" description="Basic and acidic residues" evidence="1">
    <location>
        <begin position="140"/>
        <end position="149"/>
    </location>
</feature>
<feature type="region of interest" description="Disordered" evidence="1">
    <location>
        <begin position="1"/>
        <end position="48"/>
    </location>
</feature>
<sequence length="175" mass="20804">MVGKFVCSRDEVSDIESRYEPPKKVSRDDPIMVSDSEEVDKEDESEDNKHKWDVALIDALPFEKGESLLAWFTNEEDYKKEREEMLKYDEVVRRKIMKELEEEDFDPLWCSLFDTKLQSTKKRLKGDPEDMDFEMSYARVNDKNYRDSNVDEDEDPETPPHYHIDEFHSDSSSEN</sequence>